<proteinExistence type="predicted"/>
<dbReference type="Proteomes" id="UP000095286">
    <property type="component" value="Unplaced"/>
</dbReference>
<name>A0AC35U6U6_9BILA</name>
<reference evidence="2" key="1">
    <citation type="submission" date="2016-11" db="UniProtKB">
        <authorList>
            <consortium name="WormBaseParasite"/>
        </authorList>
    </citation>
    <scope>IDENTIFICATION</scope>
    <source>
        <strain evidence="2">KR3021</strain>
    </source>
</reference>
<protein>
    <submittedName>
        <fullName evidence="2">Secreted protein</fullName>
    </submittedName>
</protein>
<dbReference type="WBParaSite" id="RSKR_0000827400.1">
    <property type="protein sequence ID" value="RSKR_0000827400.1"/>
    <property type="gene ID" value="RSKR_0000827400"/>
</dbReference>
<evidence type="ECO:0000313" key="1">
    <source>
        <dbReference type="Proteomes" id="UP000095286"/>
    </source>
</evidence>
<accession>A0AC35U6U6</accession>
<organism evidence="1 2">
    <name type="scientific">Rhabditophanes sp. KR3021</name>
    <dbReference type="NCBI Taxonomy" id="114890"/>
    <lineage>
        <taxon>Eukaryota</taxon>
        <taxon>Metazoa</taxon>
        <taxon>Ecdysozoa</taxon>
        <taxon>Nematoda</taxon>
        <taxon>Chromadorea</taxon>
        <taxon>Rhabditida</taxon>
        <taxon>Tylenchina</taxon>
        <taxon>Panagrolaimomorpha</taxon>
        <taxon>Strongyloidoidea</taxon>
        <taxon>Alloionematidae</taxon>
        <taxon>Rhabditophanes</taxon>
    </lineage>
</organism>
<sequence length="128" mass="14413">MIRPSNMVWLFVFVTFLRFGLECDASPPTRLPKLHLHTFRECLVNVTSLFIPKGHCLNNNGSISCVIDGSNIPSQDYDLAECKDVQIGEIDRVCTLMLLDHATKLSRGHCINGMCHVEGRKLYSEECS</sequence>
<evidence type="ECO:0000313" key="2">
    <source>
        <dbReference type="WBParaSite" id="RSKR_0000827400.1"/>
    </source>
</evidence>